<evidence type="ECO:0000256" key="3">
    <source>
        <dbReference type="ARBA" id="ARBA00022692"/>
    </source>
</evidence>
<evidence type="ECO:0000256" key="4">
    <source>
        <dbReference type="ARBA" id="ARBA00022989"/>
    </source>
</evidence>
<keyword evidence="9" id="KW-1185">Reference proteome</keyword>
<keyword evidence="3 7" id="KW-0812">Transmembrane</keyword>
<protein>
    <recommendedName>
        <fullName evidence="10">Transporter</fullName>
    </recommendedName>
</protein>
<feature type="transmembrane region" description="Helical" evidence="7">
    <location>
        <begin position="226"/>
        <end position="248"/>
    </location>
</feature>
<feature type="transmembrane region" description="Helical" evidence="7">
    <location>
        <begin position="470"/>
        <end position="490"/>
    </location>
</feature>
<reference evidence="8" key="1">
    <citation type="submission" date="2020-03" db="EMBL/GenBank/DDBJ databases">
        <title>Draft Genome Sequence of Cylindrodendrum hubeiense.</title>
        <authorList>
            <person name="Buettner E."/>
            <person name="Kellner H."/>
        </authorList>
    </citation>
    <scope>NUCLEOTIDE SEQUENCE</scope>
    <source>
        <strain evidence="8">IHI 201604</strain>
    </source>
</reference>
<feature type="transmembrane region" description="Helical" evidence="7">
    <location>
        <begin position="373"/>
        <end position="391"/>
    </location>
</feature>
<name>A0A9P5H2Z0_9HYPO</name>
<dbReference type="EMBL" id="JAANBB010000282">
    <property type="protein sequence ID" value="KAF7544852.1"/>
    <property type="molecule type" value="Genomic_DNA"/>
</dbReference>
<evidence type="ECO:0000313" key="8">
    <source>
        <dbReference type="EMBL" id="KAF7544852.1"/>
    </source>
</evidence>
<feature type="compositionally biased region" description="Polar residues" evidence="6">
    <location>
        <begin position="14"/>
        <end position="34"/>
    </location>
</feature>
<keyword evidence="4 7" id="KW-1133">Transmembrane helix</keyword>
<sequence length="528" mass="60292">MAYLFSSWQKVSRNSLNEADGENTNPSGSRFRTPTNEDEIPLLAGEQKAASASTRSIPGTPPLGQPPLNEKLFWWQKAQGFDGDAIATQESVFDDPVLAKRYEPRPDWENIHRFDPSARWTWNEEYKIVRKIDIRIMVFACITFMALQLDRANLTQALSDNFLSDLGLDTDGSTLGFYARVRSLISHELSIRLAVFWAAMSFSDIIAGFLAAGLLQLRGLAGLEGWRWLFLIEGGLTFSVGLLAFGFMPPSPTQTANWFRGEKGWFSEREEVIMVNRVIRDDPSKGDMHNRQPITPKLLIQSLLDYDLWPLYILGLFWEQPVVPPKQYLTLLLRDLGFSTVITNLLTVPTMCLTMCTIMGITHLSELLDERSLVAMISQIWALPFLVFLYAVDITQINRWVAWGMLTLLLAYPSPHAIQVSWNSRNSNAVRLRTVSAAMYNMCVQTAGIMASNIYRADDKPRYRRGNRKLISIACINIALYMLVKAYYMWRNKVREQKWSAMSAQQREHYLDTTADEGNKRLDFRFAH</sequence>
<evidence type="ECO:0008006" key="10">
    <source>
        <dbReference type="Google" id="ProtNLM"/>
    </source>
</evidence>
<comment type="subcellular location">
    <subcellularLocation>
        <location evidence="1">Membrane</location>
        <topology evidence="1">Multi-pass membrane protein</topology>
    </subcellularLocation>
</comment>
<feature type="transmembrane region" description="Helical" evidence="7">
    <location>
        <begin position="435"/>
        <end position="455"/>
    </location>
</feature>
<evidence type="ECO:0000256" key="7">
    <source>
        <dbReference type="SAM" id="Phobius"/>
    </source>
</evidence>
<dbReference type="GO" id="GO:0016020">
    <property type="term" value="C:membrane"/>
    <property type="evidence" value="ECO:0007669"/>
    <property type="project" value="UniProtKB-SubCell"/>
</dbReference>
<evidence type="ECO:0000256" key="1">
    <source>
        <dbReference type="ARBA" id="ARBA00004141"/>
    </source>
</evidence>
<evidence type="ECO:0000256" key="2">
    <source>
        <dbReference type="ARBA" id="ARBA00022448"/>
    </source>
</evidence>
<dbReference type="SUPFAM" id="SSF103473">
    <property type="entry name" value="MFS general substrate transporter"/>
    <property type="match status" value="1"/>
</dbReference>
<keyword evidence="5 7" id="KW-0472">Membrane</keyword>
<feature type="transmembrane region" description="Helical" evidence="7">
    <location>
        <begin position="189"/>
        <end position="214"/>
    </location>
</feature>
<evidence type="ECO:0000256" key="5">
    <source>
        <dbReference type="ARBA" id="ARBA00023136"/>
    </source>
</evidence>
<dbReference type="AlphaFoldDB" id="A0A9P5H2Z0"/>
<evidence type="ECO:0000313" key="9">
    <source>
        <dbReference type="Proteomes" id="UP000722485"/>
    </source>
</evidence>
<proteinExistence type="predicted"/>
<dbReference type="PANTHER" id="PTHR43791">
    <property type="entry name" value="PERMEASE-RELATED"/>
    <property type="match status" value="1"/>
</dbReference>
<dbReference type="GO" id="GO:0022857">
    <property type="term" value="F:transmembrane transporter activity"/>
    <property type="evidence" value="ECO:0007669"/>
    <property type="project" value="TreeGrafter"/>
</dbReference>
<gene>
    <name evidence="8" type="ORF">G7Z17_g9631</name>
</gene>
<feature type="region of interest" description="Disordered" evidence="6">
    <location>
        <begin position="14"/>
        <end position="65"/>
    </location>
</feature>
<dbReference type="Gene3D" id="1.20.1250.20">
    <property type="entry name" value="MFS general substrate transporter like domains"/>
    <property type="match status" value="1"/>
</dbReference>
<evidence type="ECO:0000256" key="6">
    <source>
        <dbReference type="SAM" id="MobiDB-lite"/>
    </source>
</evidence>
<dbReference type="Proteomes" id="UP000722485">
    <property type="component" value="Unassembled WGS sequence"/>
</dbReference>
<feature type="transmembrane region" description="Helical" evidence="7">
    <location>
        <begin position="397"/>
        <end position="414"/>
    </location>
</feature>
<comment type="caution">
    <text evidence="8">The sequence shown here is derived from an EMBL/GenBank/DDBJ whole genome shotgun (WGS) entry which is preliminary data.</text>
</comment>
<dbReference type="InterPro" id="IPR036259">
    <property type="entry name" value="MFS_trans_sf"/>
</dbReference>
<organism evidence="8 9">
    <name type="scientific">Cylindrodendrum hubeiense</name>
    <dbReference type="NCBI Taxonomy" id="595255"/>
    <lineage>
        <taxon>Eukaryota</taxon>
        <taxon>Fungi</taxon>
        <taxon>Dikarya</taxon>
        <taxon>Ascomycota</taxon>
        <taxon>Pezizomycotina</taxon>
        <taxon>Sordariomycetes</taxon>
        <taxon>Hypocreomycetidae</taxon>
        <taxon>Hypocreales</taxon>
        <taxon>Nectriaceae</taxon>
        <taxon>Cylindrodendrum</taxon>
    </lineage>
</organism>
<keyword evidence="2" id="KW-0813">Transport</keyword>
<dbReference type="OrthoDB" id="1935484at2759"/>
<feature type="transmembrane region" description="Helical" evidence="7">
    <location>
        <begin position="338"/>
        <end position="361"/>
    </location>
</feature>
<accession>A0A9P5H2Z0</accession>
<dbReference type="PANTHER" id="PTHR43791:SF65">
    <property type="entry name" value="MAJOR FACILITATOR SUPERFAMILY (MFS) PROFILE DOMAIN-CONTAINING PROTEIN-RELATED"/>
    <property type="match status" value="1"/>
</dbReference>